<dbReference type="GO" id="GO:0005524">
    <property type="term" value="F:ATP binding"/>
    <property type="evidence" value="ECO:0007669"/>
    <property type="project" value="UniProtKB-KW"/>
</dbReference>
<dbReference type="GO" id="GO:0004673">
    <property type="term" value="F:protein histidine kinase activity"/>
    <property type="evidence" value="ECO:0007669"/>
    <property type="project" value="UniProtKB-EC"/>
</dbReference>
<dbReference type="FunFam" id="3.30.565.10:FF:000006">
    <property type="entry name" value="Sensor histidine kinase WalK"/>
    <property type="match status" value="1"/>
</dbReference>
<dbReference type="AlphaFoldDB" id="A0ABD5U4H2"/>
<dbReference type="EMBL" id="JBHSXH010000015">
    <property type="protein sequence ID" value="MFC6825963.1"/>
    <property type="molecule type" value="Genomic_DNA"/>
</dbReference>
<keyword evidence="8" id="KW-1133">Transmembrane helix</keyword>
<dbReference type="Proteomes" id="UP001596408">
    <property type="component" value="Unassembled WGS sequence"/>
</dbReference>
<dbReference type="InterPro" id="IPR036097">
    <property type="entry name" value="HisK_dim/P_sf"/>
</dbReference>
<keyword evidence="8" id="KW-0472">Membrane</keyword>
<dbReference type="SMART" id="SM00387">
    <property type="entry name" value="HATPase_c"/>
    <property type="match status" value="1"/>
</dbReference>
<dbReference type="SUPFAM" id="SSF47384">
    <property type="entry name" value="Homodimeric domain of signal transducing histidine kinase"/>
    <property type="match status" value="1"/>
</dbReference>
<dbReference type="InterPro" id="IPR003594">
    <property type="entry name" value="HATPase_dom"/>
</dbReference>
<evidence type="ECO:0000313" key="10">
    <source>
        <dbReference type="EMBL" id="MFC6825963.1"/>
    </source>
</evidence>
<feature type="domain" description="Histidine kinase" evidence="9">
    <location>
        <begin position="181"/>
        <end position="395"/>
    </location>
</feature>
<organism evidence="10 11">
    <name type="scientific">Halopelagius fulvigenes</name>
    <dbReference type="NCBI Taxonomy" id="1198324"/>
    <lineage>
        <taxon>Archaea</taxon>
        <taxon>Methanobacteriati</taxon>
        <taxon>Methanobacteriota</taxon>
        <taxon>Stenosarchaea group</taxon>
        <taxon>Halobacteria</taxon>
        <taxon>Halobacteriales</taxon>
        <taxon>Haloferacaceae</taxon>
    </lineage>
</organism>
<feature type="transmembrane region" description="Helical" evidence="8">
    <location>
        <begin position="16"/>
        <end position="37"/>
    </location>
</feature>
<evidence type="ECO:0000256" key="5">
    <source>
        <dbReference type="ARBA" id="ARBA00022777"/>
    </source>
</evidence>
<dbReference type="InterPro" id="IPR031623">
    <property type="entry name" value="HisKA_4TM"/>
</dbReference>
<evidence type="ECO:0000256" key="2">
    <source>
        <dbReference type="ARBA" id="ARBA00012438"/>
    </source>
</evidence>
<keyword evidence="10" id="KW-0067">ATP-binding</keyword>
<evidence type="ECO:0000259" key="9">
    <source>
        <dbReference type="PROSITE" id="PS50109"/>
    </source>
</evidence>
<evidence type="ECO:0000256" key="6">
    <source>
        <dbReference type="SAM" id="Coils"/>
    </source>
</evidence>
<dbReference type="InterPro" id="IPR004358">
    <property type="entry name" value="Sig_transdc_His_kin-like_C"/>
</dbReference>
<keyword evidence="4" id="KW-0808">Transferase</keyword>
<dbReference type="Pfam" id="PF02518">
    <property type="entry name" value="HATPase_c"/>
    <property type="match status" value="1"/>
</dbReference>
<dbReference type="CDD" id="cd00082">
    <property type="entry name" value="HisKA"/>
    <property type="match status" value="1"/>
</dbReference>
<dbReference type="Pfam" id="PF00512">
    <property type="entry name" value="HisKA"/>
    <property type="match status" value="1"/>
</dbReference>
<dbReference type="InterPro" id="IPR036890">
    <property type="entry name" value="HATPase_C_sf"/>
</dbReference>
<feature type="coiled-coil region" evidence="6">
    <location>
        <begin position="137"/>
        <end position="178"/>
    </location>
</feature>
<keyword evidence="5" id="KW-0418">Kinase</keyword>
<dbReference type="EC" id="2.7.13.3" evidence="2"/>
<feature type="transmembrane region" description="Helical" evidence="8">
    <location>
        <begin position="44"/>
        <end position="64"/>
    </location>
</feature>
<comment type="caution">
    <text evidence="10">The sequence shown here is derived from an EMBL/GenBank/DDBJ whole genome shotgun (WGS) entry which is preliminary data.</text>
</comment>
<reference evidence="10 11" key="1">
    <citation type="journal article" date="2019" name="Int. J. Syst. Evol. Microbiol.">
        <title>The Global Catalogue of Microorganisms (GCM) 10K type strain sequencing project: providing services to taxonomists for standard genome sequencing and annotation.</title>
        <authorList>
            <consortium name="The Broad Institute Genomics Platform"/>
            <consortium name="The Broad Institute Genome Sequencing Center for Infectious Disease"/>
            <person name="Wu L."/>
            <person name="Ma J."/>
        </authorList>
    </citation>
    <scope>NUCLEOTIDE SEQUENCE [LARGE SCALE GENOMIC DNA]</scope>
    <source>
        <strain evidence="10 11">YIM 94188</strain>
    </source>
</reference>
<keyword evidence="10" id="KW-0547">Nucleotide-binding</keyword>
<sequence length="408" mass="45293">MTSRANAVSPAEGRGAVVAFGGFHLVLGVGLAVVELLQGRAVSNILVVSLYVTVPGVVLLYGGYRLPRTDIDPQFYPTIAYWCLGGFGLMLASLALYQFEPAESISDPVRGFLVLTAFGTVAGFGVGSRDALAKTRALTVESRNEELERTKAKLQKTVDRLEESNRKLGESNERLEQFAYVVSHDLQEPLRMVTNYLTLIEDRYGEKLDEDGEEFLEYAVDGAERMHEMIEGLLKLSRLGTEEETFQQVDLREVLTDVQKHLEMRISESDATVEVGELHSVEGDPDQLRQLLQNLVSNALEYSGDAPPKVSISARKDGDSEVRVSVRDEGIGIDPDEQERIFEIFQRLHTREEYSGTGIGLALCQRIVERHGGEIWVESEPGEGSTFSFTLPAAETRTRRANRQPPDQ</sequence>
<evidence type="ECO:0000256" key="4">
    <source>
        <dbReference type="ARBA" id="ARBA00022679"/>
    </source>
</evidence>
<keyword evidence="6" id="KW-0175">Coiled coil</keyword>
<feature type="transmembrane region" description="Helical" evidence="8">
    <location>
        <begin position="79"/>
        <end position="97"/>
    </location>
</feature>
<dbReference type="PRINTS" id="PR00344">
    <property type="entry name" value="BCTRLSENSOR"/>
</dbReference>
<dbReference type="PROSITE" id="PS50109">
    <property type="entry name" value="HIS_KIN"/>
    <property type="match status" value="1"/>
</dbReference>
<dbReference type="Pfam" id="PF16926">
    <property type="entry name" value="HisKA_4TM"/>
    <property type="match status" value="1"/>
</dbReference>
<dbReference type="SMART" id="SM00388">
    <property type="entry name" value="HisKA"/>
    <property type="match status" value="1"/>
</dbReference>
<proteinExistence type="predicted"/>
<keyword evidence="3" id="KW-0597">Phosphoprotein</keyword>
<evidence type="ECO:0000256" key="3">
    <source>
        <dbReference type="ARBA" id="ARBA00022553"/>
    </source>
</evidence>
<dbReference type="SUPFAM" id="SSF55874">
    <property type="entry name" value="ATPase domain of HSP90 chaperone/DNA topoisomerase II/histidine kinase"/>
    <property type="match status" value="1"/>
</dbReference>
<evidence type="ECO:0000256" key="1">
    <source>
        <dbReference type="ARBA" id="ARBA00000085"/>
    </source>
</evidence>
<evidence type="ECO:0000256" key="8">
    <source>
        <dbReference type="SAM" id="Phobius"/>
    </source>
</evidence>
<dbReference type="PANTHER" id="PTHR43304:SF1">
    <property type="entry name" value="PAC DOMAIN-CONTAINING PROTEIN"/>
    <property type="match status" value="1"/>
</dbReference>
<evidence type="ECO:0000313" key="11">
    <source>
        <dbReference type="Proteomes" id="UP001596408"/>
    </source>
</evidence>
<keyword evidence="11" id="KW-1185">Reference proteome</keyword>
<keyword evidence="8" id="KW-0812">Transmembrane</keyword>
<feature type="region of interest" description="Disordered" evidence="7">
    <location>
        <begin position="379"/>
        <end position="408"/>
    </location>
</feature>
<evidence type="ECO:0000256" key="7">
    <source>
        <dbReference type="SAM" id="MobiDB-lite"/>
    </source>
</evidence>
<dbReference type="Gene3D" id="1.10.287.130">
    <property type="match status" value="1"/>
</dbReference>
<gene>
    <name evidence="10" type="ORF">ACFQEV_13305</name>
</gene>
<name>A0ABD5U4H2_9EURY</name>
<dbReference type="PANTHER" id="PTHR43304">
    <property type="entry name" value="PHYTOCHROME-LIKE PROTEIN CPH1"/>
    <property type="match status" value="1"/>
</dbReference>
<dbReference type="InterPro" id="IPR005467">
    <property type="entry name" value="His_kinase_dom"/>
</dbReference>
<dbReference type="InterPro" id="IPR003661">
    <property type="entry name" value="HisK_dim/P_dom"/>
</dbReference>
<protein>
    <recommendedName>
        <fullName evidence="2">histidine kinase</fullName>
        <ecNumber evidence="2">2.7.13.3</ecNumber>
    </recommendedName>
</protein>
<dbReference type="Gene3D" id="3.30.565.10">
    <property type="entry name" value="Histidine kinase-like ATPase, C-terminal domain"/>
    <property type="match status" value="1"/>
</dbReference>
<feature type="transmembrane region" description="Helical" evidence="8">
    <location>
        <begin position="109"/>
        <end position="127"/>
    </location>
</feature>
<dbReference type="RefSeq" id="WP_379696851.1">
    <property type="nucleotide sequence ID" value="NZ_JBHSXH010000015.1"/>
</dbReference>
<comment type="catalytic activity">
    <reaction evidence="1">
        <text>ATP + protein L-histidine = ADP + protein N-phospho-L-histidine.</text>
        <dbReference type="EC" id="2.7.13.3"/>
    </reaction>
</comment>
<accession>A0ABD5U4H2</accession>
<dbReference type="InterPro" id="IPR052162">
    <property type="entry name" value="Sensor_kinase/Photoreceptor"/>
</dbReference>